<dbReference type="KEGG" id="mba:Mbar_A2676"/>
<dbReference type="HOGENOM" id="CLU_2930199_0_0_2"/>
<protein>
    <submittedName>
        <fullName evidence="1">Uncharacterized protein</fullName>
    </submittedName>
</protein>
<organism evidence="1">
    <name type="scientific">Methanosarcina barkeri (strain Fusaro / DSM 804)</name>
    <dbReference type="NCBI Taxonomy" id="269797"/>
    <lineage>
        <taxon>Archaea</taxon>
        <taxon>Methanobacteriati</taxon>
        <taxon>Methanobacteriota</taxon>
        <taxon>Stenosarchaea group</taxon>
        <taxon>Methanomicrobia</taxon>
        <taxon>Methanosarcinales</taxon>
        <taxon>Methanosarcinaceae</taxon>
        <taxon>Methanosarcina</taxon>
    </lineage>
</organism>
<dbReference type="SUPFAM" id="SSF54690">
    <property type="entry name" value="Molybdopterin synthase subunit MoaE"/>
    <property type="match status" value="1"/>
</dbReference>
<proteinExistence type="predicted"/>
<dbReference type="EMBL" id="CP000099">
    <property type="protein sequence ID" value="AAZ71581.1"/>
    <property type="molecule type" value="Genomic_DNA"/>
</dbReference>
<dbReference type="Gene3D" id="3.90.1170.40">
    <property type="entry name" value="Molybdopterin biosynthesis MoaE subunit"/>
    <property type="match status" value="1"/>
</dbReference>
<accession>Q468W1</accession>
<evidence type="ECO:0000313" key="1">
    <source>
        <dbReference type="EMBL" id="AAZ71581.1"/>
    </source>
</evidence>
<gene>
    <name evidence="1" type="ordered locus">Mbar_A2676</name>
</gene>
<dbReference type="AlphaFoldDB" id="Q468W1"/>
<reference evidence="1" key="1">
    <citation type="submission" date="2006-06" db="EMBL/GenBank/DDBJ databases">
        <title>Complete sequence of chromosome 1 of Methanosarcina barkeri str. fusaro.</title>
        <authorList>
            <person name="Copeland A."/>
            <person name="Lucas S."/>
            <person name="Lapidus A."/>
            <person name="Barry K."/>
            <person name="Detter J.C."/>
            <person name="Glavina T."/>
            <person name="Hammon N."/>
            <person name="Israni S."/>
            <person name="Pitluck S."/>
            <person name="Goodwin L.A."/>
            <person name="Saunders E.H."/>
            <person name="Schmutz J."/>
            <person name="Larimer F."/>
            <person name="Land M."/>
            <person name="Anderson I."/>
            <person name="Richardson P."/>
        </authorList>
    </citation>
    <scope>NUCLEOTIDE SEQUENCE</scope>
    <source>
        <strain evidence="1">Fusaro</strain>
    </source>
</reference>
<name>Q468W1_METBF</name>
<dbReference type="Pfam" id="PF02391">
    <property type="entry name" value="MoaE"/>
    <property type="match status" value="1"/>
</dbReference>
<dbReference type="STRING" id="269797.Mbar_A2676"/>
<dbReference type="eggNOG" id="arCOG00533">
    <property type="taxonomic scope" value="Archaea"/>
</dbReference>
<dbReference type="InterPro" id="IPR036563">
    <property type="entry name" value="MoaE_sf"/>
</dbReference>
<dbReference type="InterPro" id="IPR003448">
    <property type="entry name" value="Mopterin_biosynth_MoaE"/>
</dbReference>
<dbReference type="GO" id="GO:0006777">
    <property type="term" value="P:Mo-molybdopterin cofactor biosynthetic process"/>
    <property type="evidence" value="ECO:0007669"/>
    <property type="project" value="InterPro"/>
</dbReference>
<sequence>MILHHKTDVMKAGEDIVYIVITSGHRKELFPALNEVIRAYKSRSSNLEKGIHGKRRILGS</sequence>
<dbReference type="PaxDb" id="269797-Mbar_A2676"/>